<dbReference type="InterPro" id="IPR050289">
    <property type="entry name" value="TorD/DmsD_chaperones"/>
</dbReference>
<dbReference type="InterPro" id="IPR020945">
    <property type="entry name" value="DMSO/NO3_reduct_chaperone"/>
</dbReference>
<evidence type="ECO:0000313" key="2">
    <source>
        <dbReference type="EMBL" id="VAW92963.1"/>
    </source>
</evidence>
<protein>
    <recommendedName>
        <fullName evidence="3">Formate dehydrogenase-specific chaperone</fullName>
    </recommendedName>
</protein>
<dbReference type="Pfam" id="PF02613">
    <property type="entry name" value="Nitrate_red_del"/>
    <property type="match status" value="1"/>
</dbReference>
<dbReference type="EMBL" id="UOFT01000029">
    <property type="protein sequence ID" value="VAW92963.1"/>
    <property type="molecule type" value="Genomic_DNA"/>
</dbReference>
<sequence>MVQQQHNTLSAHSERSEIVGEYSRVCWFLSDFFLRCPDQIFLTELQQHLSTQQKQFMQQPDSALAGLWQILQQGADNKLTQQLAIEYTRLFAGLHRDDTLPPPFESLYRGDTLMGEVTLAVMGSYQQAGYGIIEADAGPQDHIAAELRFMAMLFYKELEALNVNDSDTATAIQQQQHHFLKEHLLQWVPQYCQRVKKESTEKFYQCVAMMTKDALESMG</sequence>
<organism evidence="2">
    <name type="scientific">hydrothermal vent metagenome</name>
    <dbReference type="NCBI Taxonomy" id="652676"/>
    <lineage>
        <taxon>unclassified sequences</taxon>
        <taxon>metagenomes</taxon>
        <taxon>ecological metagenomes</taxon>
    </lineage>
</organism>
<evidence type="ECO:0000256" key="1">
    <source>
        <dbReference type="ARBA" id="ARBA00023186"/>
    </source>
</evidence>
<accession>A0A3B0ZYH8</accession>
<dbReference type="AlphaFoldDB" id="A0A3B0ZYH8"/>
<evidence type="ECO:0008006" key="3">
    <source>
        <dbReference type="Google" id="ProtNLM"/>
    </source>
</evidence>
<dbReference type="PANTHER" id="PTHR34227:SF1">
    <property type="entry name" value="DIMETHYL SULFOXIDE REDUCTASE CHAPERONE-RELATED"/>
    <property type="match status" value="1"/>
</dbReference>
<dbReference type="SUPFAM" id="SSF89155">
    <property type="entry name" value="TorD-like"/>
    <property type="match status" value="1"/>
</dbReference>
<dbReference type="InterPro" id="IPR036411">
    <property type="entry name" value="TorD-like_sf"/>
</dbReference>
<proteinExistence type="predicted"/>
<gene>
    <name evidence="2" type="ORF">MNBD_GAMMA23-801</name>
</gene>
<dbReference type="PANTHER" id="PTHR34227">
    <property type="entry name" value="CHAPERONE PROTEIN YCDY"/>
    <property type="match status" value="1"/>
</dbReference>
<reference evidence="2" key="1">
    <citation type="submission" date="2018-06" db="EMBL/GenBank/DDBJ databases">
        <authorList>
            <person name="Zhirakovskaya E."/>
        </authorList>
    </citation>
    <scope>NUCLEOTIDE SEQUENCE</scope>
</reference>
<name>A0A3B0ZYH8_9ZZZZ</name>
<dbReference type="Gene3D" id="1.10.3480.10">
    <property type="entry name" value="TorD-like"/>
    <property type="match status" value="1"/>
</dbReference>
<keyword evidence="1" id="KW-0143">Chaperone</keyword>